<proteinExistence type="predicted"/>
<evidence type="ECO:0000313" key="1">
    <source>
        <dbReference type="EMBL" id="EHK50339.1"/>
    </source>
</evidence>
<organism evidence="1 2">
    <name type="scientific">Hypocrea atroviridis (strain ATCC 20476 / IMI 206040)</name>
    <name type="common">Trichoderma atroviride</name>
    <dbReference type="NCBI Taxonomy" id="452589"/>
    <lineage>
        <taxon>Eukaryota</taxon>
        <taxon>Fungi</taxon>
        <taxon>Dikarya</taxon>
        <taxon>Ascomycota</taxon>
        <taxon>Pezizomycotina</taxon>
        <taxon>Sordariomycetes</taxon>
        <taxon>Hypocreomycetidae</taxon>
        <taxon>Hypocreales</taxon>
        <taxon>Hypocreaceae</taxon>
        <taxon>Trichoderma</taxon>
    </lineage>
</organism>
<dbReference type="KEGG" id="tatv:25779425"/>
<reference evidence="1 2" key="1">
    <citation type="journal article" date="2011" name="Genome Biol.">
        <title>Comparative genome sequence analysis underscores mycoparasitism as the ancestral life style of Trichoderma.</title>
        <authorList>
            <person name="Kubicek C.P."/>
            <person name="Herrera-Estrella A."/>
            <person name="Seidl-Seiboth V."/>
            <person name="Martinez D.A."/>
            <person name="Druzhinina I.S."/>
            <person name="Thon M."/>
            <person name="Zeilinger S."/>
            <person name="Casas-Flores S."/>
            <person name="Horwitz B.A."/>
            <person name="Mukherjee P.K."/>
            <person name="Mukherjee M."/>
            <person name="Kredics L."/>
            <person name="Alcaraz L.D."/>
            <person name="Aerts A."/>
            <person name="Antal Z."/>
            <person name="Atanasova L."/>
            <person name="Cervantes-Badillo M.G."/>
            <person name="Challacombe J."/>
            <person name="Chertkov O."/>
            <person name="McCluskey K."/>
            <person name="Coulpier F."/>
            <person name="Deshpande N."/>
            <person name="von Doehren H."/>
            <person name="Ebbole D.J."/>
            <person name="Esquivel-Naranjo E.U."/>
            <person name="Fekete E."/>
            <person name="Flipphi M."/>
            <person name="Glaser F."/>
            <person name="Gomez-Rodriguez E.Y."/>
            <person name="Gruber S."/>
            <person name="Han C."/>
            <person name="Henrissat B."/>
            <person name="Hermosa R."/>
            <person name="Hernandez-Onate M."/>
            <person name="Karaffa L."/>
            <person name="Kosti I."/>
            <person name="Le Crom S."/>
            <person name="Lindquist E."/>
            <person name="Lucas S."/>
            <person name="Luebeck M."/>
            <person name="Luebeck P.S."/>
            <person name="Margeot A."/>
            <person name="Metz B."/>
            <person name="Misra M."/>
            <person name="Nevalainen H."/>
            <person name="Omann M."/>
            <person name="Packer N."/>
            <person name="Perrone G."/>
            <person name="Uresti-Rivera E.E."/>
            <person name="Salamov A."/>
            <person name="Schmoll M."/>
            <person name="Seiboth B."/>
            <person name="Shapiro H."/>
            <person name="Sukno S."/>
            <person name="Tamayo-Ramos J.A."/>
            <person name="Tisch D."/>
            <person name="Wiest A."/>
            <person name="Wilkinson H.H."/>
            <person name="Zhang M."/>
            <person name="Coutinho P.M."/>
            <person name="Kenerley C.M."/>
            <person name="Monte E."/>
            <person name="Baker S.E."/>
            <person name="Grigoriev I.V."/>
        </authorList>
    </citation>
    <scope>NUCLEOTIDE SEQUENCE [LARGE SCALE GENOMIC DNA]</scope>
    <source>
        <strain evidence="2">ATCC 20476 / IMI 206040</strain>
    </source>
</reference>
<dbReference type="EMBL" id="ABDG02000014">
    <property type="protein sequence ID" value="EHK50339.1"/>
    <property type="molecule type" value="Genomic_DNA"/>
</dbReference>
<dbReference type="AlphaFoldDB" id="G9NGC7"/>
<dbReference type="HOGENOM" id="CLU_688985_0_0_1"/>
<evidence type="ECO:0000313" key="2">
    <source>
        <dbReference type="Proteomes" id="UP000005426"/>
    </source>
</evidence>
<sequence length="400" mass="45061">MPYPYQTDPFSRLPLSARIAIAKGMPDLASLHSFRLISSACAAVFMEPKMGAKIVELVARKNLDYMNQKVFGYIWALLQYPESNWPIPLGRPFKISPMYVTRSWLGSSTPTTESTLRILVLGKTVHEAAHRCLHTLLQRFIALRPWRPENAKCNLKNMGFWRYSPNTPFRLPPEREGQLVGINLKAAAGPLEWFEEQNVVYGAWLLALYAVVRDTPEPYIWPPPGSTAGHIKALQLEKSVRAIEMPQVLLGRSATPTAPILHRPLSTFFPWAPSCSESGCSIARKWFPGPEHLQITSRGKQFLGDARETPWSAIRAAPIGAFRALGFSIWGEYRFINMGLLTGSRDLATHFANATDVAECSDGYAWKSVLTLPQLEALKDAQYDAWVQWQQEAANRRDYM</sequence>
<dbReference type="GeneID" id="25779425"/>
<gene>
    <name evidence="1" type="ORF">TRIATDRAFT_280212</name>
</gene>
<accession>G9NGC7</accession>
<dbReference type="OrthoDB" id="4358152at2759"/>
<keyword evidence="2" id="KW-1185">Reference proteome</keyword>
<name>G9NGC7_HYPAI</name>
<protein>
    <submittedName>
        <fullName evidence="1">Uncharacterized protein</fullName>
    </submittedName>
</protein>
<dbReference type="Proteomes" id="UP000005426">
    <property type="component" value="Unassembled WGS sequence"/>
</dbReference>
<dbReference type="STRING" id="452589.G9NGC7"/>
<comment type="caution">
    <text evidence="1">The sequence shown here is derived from an EMBL/GenBank/DDBJ whole genome shotgun (WGS) entry which is preliminary data.</text>
</comment>